<dbReference type="OrthoDB" id="799352at2"/>
<dbReference type="Proteomes" id="UP000321479">
    <property type="component" value="Chromosome"/>
</dbReference>
<dbReference type="RefSeq" id="WP_147034194.1">
    <property type="nucleotide sequence ID" value="NZ_CP042436.1"/>
</dbReference>
<dbReference type="KEGG" id="mgin:FRZ54_23265"/>
<evidence type="ECO:0000313" key="2">
    <source>
        <dbReference type="Proteomes" id="UP000321479"/>
    </source>
</evidence>
<dbReference type="AlphaFoldDB" id="A0A5B8V1G9"/>
<accession>A0A5B8V1G9</accession>
<protein>
    <submittedName>
        <fullName evidence="1">Uncharacterized protein</fullName>
    </submittedName>
</protein>
<sequence length="129" mass="14670">MKYLLASIFALIASSHSNRTNFAQKVDIYSGNCTLYKKTFIPPNHMKFDVVSSAFGKLVVDRSKKHLNFYYDSKLVFSRDEFNSYIDGNQGGEGFTSYNGVDGHSFPAEGKFQINVTGYQYEISNYRTN</sequence>
<organism evidence="1 2">
    <name type="scientific">Mucilaginibacter ginsenosidivorans</name>
    <dbReference type="NCBI Taxonomy" id="398053"/>
    <lineage>
        <taxon>Bacteria</taxon>
        <taxon>Pseudomonadati</taxon>
        <taxon>Bacteroidota</taxon>
        <taxon>Sphingobacteriia</taxon>
        <taxon>Sphingobacteriales</taxon>
        <taxon>Sphingobacteriaceae</taxon>
        <taxon>Mucilaginibacter</taxon>
    </lineage>
</organism>
<evidence type="ECO:0000313" key="1">
    <source>
        <dbReference type="EMBL" id="QEC65367.1"/>
    </source>
</evidence>
<name>A0A5B8V1G9_9SPHI</name>
<gene>
    <name evidence="1" type="ORF">FRZ54_23265</name>
</gene>
<reference evidence="1 2" key="1">
    <citation type="journal article" date="2017" name="Curr. Microbiol.">
        <title>Mucilaginibacter ginsenosidivorans sp. nov., Isolated from Soil of Ginseng Field.</title>
        <authorList>
            <person name="Kim M.M."/>
            <person name="Siddiqi M.Z."/>
            <person name="Im W.T."/>
        </authorList>
    </citation>
    <scope>NUCLEOTIDE SEQUENCE [LARGE SCALE GENOMIC DNA]</scope>
    <source>
        <strain evidence="1 2">Gsoil 3017</strain>
    </source>
</reference>
<dbReference type="EMBL" id="CP042436">
    <property type="protein sequence ID" value="QEC65367.1"/>
    <property type="molecule type" value="Genomic_DNA"/>
</dbReference>
<proteinExistence type="predicted"/>
<keyword evidence="2" id="KW-1185">Reference proteome</keyword>